<sequence>MIDIIRDKLRRYEASNALEEENAVKEILQEIALYALWRGDFFDVALFQGGTSLRILHGLPRFSEDLDFLLRKPDPNFDWSPYLKVLVEVFEQFGLKLDALPKAKMESAIRQALLKNDSLASQLDLSFAGPGKPRTIRIKLEIDVNPPAGSGEDTTYLDFPTDHEVHHQDLPSNFALKIHALLCRGFLKGRDWYDFSWYVAKGTPPNLQLLRTALIQAGPWAGDESVAVDMSWLKQVLGDTIAMIDWKAAAEDVRRFLRPTEAKSLELWSERFFLAKCERLVPPSGEKGDA</sequence>
<name>A0A292GRY5_9HYPH</name>
<dbReference type="AlphaFoldDB" id="A0A292GRY5"/>
<dbReference type="Pfam" id="PF08843">
    <property type="entry name" value="AbiEii"/>
    <property type="match status" value="1"/>
</dbReference>
<proteinExistence type="predicted"/>
<reference evidence="1" key="1">
    <citation type="submission" date="2016-07" db="EMBL/GenBank/DDBJ databases">
        <title>Genomics reveals synergistic degradation of pyrene by five bacteria in a mangrove sediment-derived bacterial consortium.</title>
        <authorList>
            <person name="Wanapaisan P."/>
            <person name="Vejarano F."/>
            <person name="Chakraborty J."/>
            <person name="Shintani M."/>
            <person name="Muangchinda C."/>
            <person name="Laothamteep N."/>
            <person name="Suzuki-Minakuchi C."/>
            <person name="Inoue K."/>
            <person name="Nojiri H."/>
            <person name="Pinyakong O."/>
        </authorList>
    </citation>
    <scope>NUCLEOTIDE SEQUENCE</scope>
    <source>
        <strain evidence="1">PW1</strain>
    </source>
</reference>
<dbReference type="Gene3D" id="3.10.450.620">
    <property type="entry name" value="JHP933, nucleotidyltransferase-like core domain"/>
    <property type="match status" value="1"/>
</dbReference>
<evidence type="ECO:0000313" key="1">
    <source>
        <dbReference type="EMBL" id="BBA74237.1"/>
    </source>
</evidence>
<protein>
    <recommendedName>
        <fullName evidence="2">Nucleotidyl transferase AbiEii/AbiGii toxin family protein</fullName>
    </recommendedName>
</protein>
<evidence type="ECO:0008006" key="2">
    <source>
        <dbReference type="Google" id="ProtNLM"/>
    </source>
</evidence>
<dbReference type="EMBL" id="LC171369">
    <property type="protein sequence ID" value="BBA74237.1"/>
    <property type="molecule type" value="Genomic_DNA"/>
</dbReference>
<dbReference type="InterPro" id="IPR014942">
    <property type="entry name" value="AbiEii"/>
</dbReference>
<accession>A0A292GRY5</accession>
<organism evidence="1">
    <name type="scientific">Ochrobactrum sp. PW1</name>
    <dbReference type="NCBI Taxonomy" id="1882222"/>
    <lineage>
        <taxon>Bacteria</taxon>
        <taxon>Pseudomonadati</taxon>
        <taxon>Pseudomonadota</taxon>
        <taxon>Alphaproteobacteria</taxon>
        <taxon>Hyphomicrobiales</taxon>
        <taxon>Brucellaceae</taxon>
        <taxon>Brucella/Ochrobactrum group</taxon>
        <taxon>Ochrobactrum</taxon>
    </lineage>
</organism>